<accession>A0A5C3PQI6</accession>
<evidence type="ECO:0000313" key="4">
    <source>
        <dbReference type="Proteomes" id="UP000308197"/>
    </source>
</evidence>
<dbReference type="InParanoid" id="A0A5C3PQI6"/>
<feature type="transmembrane region" description="Helical" evidence="1">
    <location>
        <begin position="87"/>
        <end position="109"/>
    </location>
</feature>
<keyword evidence="1" id="KW-0472">Membrane</keyword>
<keyword evidence="1" id="KW-0812">Transmembrane</keyword>
<protein>
    <recommendedName>
        <fullName evidence="2">DUF6534 domain-containing protein</fullName>
    </recommendedName>
</protein>
<keyword evidence="1" id="KW-1133">Transmembrane helix</keyword>
<gene>
    <name evidence="3" type="ORF">K466DRAFT_543171</name>
</gene>
<dbReference type="InterPro" id="IPR045339">
    <property type="entry name" value="DUF6534"/>
</dbReference>
<keyword evidence="4" id="KW-1185">Reference proteome</keyword>
<evidence type="ECO:0000259" key="2">
    <source>
        <dbReference type="Pfam" id="PF20152"/>
    </source>
</evidence>
<feature type="transmembrane region" description="Helical" evidence="1">
    <location>
        <begin position="51"/>
        <end position="75"/>
    </location>
</feature>
<dbReference type="STRING" id="1314778.A0A5C3PQI6"/>
<dbReference type="Proteomes" id="UP000308197">
    <property type="component" value="Unassembled WGS sequence"/>
</dbReference>
<feature type="transmembrane region" description="Helical" evidence="1">
    <location>
        <begin position="121"/>
        <end position="143"/>
    </location>
</feature>
<feature type="transmembrane region" description="Helical" evidence="1">
    <location>
        <begin position="12"/>
        <end position="39"/>
    </location>
</feature>
<organism evidence="3 4">
    <name type="scientific">Polyporus arcularius HHB13444</name>
    <dbReference type="NCBI Taxonomy" id="1314778"/>
    <lineage>
        <taxon>Eukaryota</taxon>
        <taxon>Fungi</taxon>
        <taxon>Dikarya</taxon>
        <taxon>Basidiomycota</taxon>
        <taxon>Agaricomycotina</taxon>
        <taxon>Agaricomycetes</taxon>
        <taxon>Polyporales</taxon>
        <taxon>Polyporaceae</taxon>
        <taxon>Polyporus</taxon>
    </lineage>
</organism>
<feature type="transmembrane region" description="Helical" evidence="1">
    <location>
        <begin position="163"/>
        <end position="184"/>
    </location>
</feature>
<dbReference type="PANTHER" id="PTHR40465">
    <property type="entry name" value="CHROMOSOME 1, WHOLE GENOME SHOTGUN SEQUENCE"/>
    <property type="match status" value="1"/>
</dbReference>
<sequence>MASTELPPNIAVLAAPALFGHLFNYGLFGVLSVQVYIYYASFPADPKYLKALIYGLFAVECAQVAVATSDAYAVFGAGYGNFAALTGVHLLWMTPIFSSIVSSSVQCFYAWRIYHLAEKSVYLSVLIVLVALTQGSGCMASGITVHLLGSSDAGIQRTRASTTVWLAGSLACDVLIAGSMLFFLSRKKQGLASDAMLSRIIRLTVETGVLTATIACIDLVLFLAFPDANYHFAPALVLSKLYSNSFMVLFNNRTSMRNFRGGVHTSGGRIWFQTTGSGEAESRMRGQSDTRLATQDISLTKLPGAVQCEISTVVEQDYHSDMRKTSAMSSESLA</sequence>
<evidence type="ECO:0000313" key="3">
    <source>
        <dbReference type="EMBL" id="TFK90600.1"/>
    </source>
</evidence>
<proteinExistence type="predicted"/>
<feature type="domain" description="DUF6534" evidence="2">
    <location>
        <begin position="169"/>
        <end position="254"/>
    </location>
</feature>
<name>A0A5C3PQI6_9APHY</name>
<evidence type="ECO:0000256" key="1">
    <source>
        <dbReference type="SAM" id="Phobius"/>
    </source>
</evidence>
<dbReference type="AlphaFoldDB" id="A0A5C3PQI6"/>
<feature type="transmembrane region" description="Helical" evidence="1">
    <location>
        <begin position="205"/>
        <end position="225"/>
    </location>
</feature>
<feature type="transmembrane region" description="Helical" evidence="1">
    <location>
        <begin position="231"/>
        <end position="250"/>
    </location>
</feature>
<dbReference type="Pfam" id="PF20152">
    <property type="entry name" value="DUF6534"/>
    <property type="match status" value="1"/>
</dbReference>
<dbReference type="PANTHER" id="PTHR40465:SF1">
    <property type="entry name" value="DUF6534 DOMAIN-CONTAINING PROTEIN"/>
    <property type="match status" value="1"/>
</dbReference>
<reference evidence="3 4" key="1">
    <citation type="journal article" date="2019" name="Nat. Ecol. Evol.">
        <title>Megaphylogeny resolves global patterns of mushroom evolution.</title>
        <authorList>
            <person name="Varga T."/>
            <person name="Krizsan K."/>
            <person name="Foldi C."/>
            <person name="Dima B."/>
            <person name="Sanchez-Garcia M."/>
            <person name="Sanchez-Ramirez S."/>
            <person name="Szollosi G.J."/>
            <person name="Szarkandi J.G."/>
            <person name="Papp V."/>
            <person name="Albert L."/>
            <person name="Andreopoulos W."/>
            <person name="Angelini C."/>
            <person name="Antonin V."/>
            <person name="Barry K.W."/>
            <person name="Bougher N.L."/>
            <person name="Buchanan P."/>
            <person name="Buyck B."/>
            <person name="Bense V."/>
            <person name="Catcheside P."/>
            <person name="Chovatia M."/>
            <person name="Cooper J."/>
            <person name="Damon W."/>
            <person name="Desjardin D."/>
            <person name="Finy P."/>
            <person name="Geml J."/>
            <person name="Haridas S."/>
            <person name="Hughes K."/>
            <person name="Justo A."/>
            <person name="Karasinski D."/>
            <person name="Kautmanova I."/>
            <person name="Kiss B."/>
            <person name="Kocsube S."/>
            <person name="Kotiranta H."/>
            <person name="LaButti K.M."/>
            <person name="Lechner B.E."/>
            <person name="Liimatainen K."/>
            <person name="Lipzen A."/>
            <person name="Lukacs Z."/>
            <person name="Mihaltcheva S."/>
            <person name="Morgado L.N."/>
            <person name="Niskanen T."/>
            <person name="Noordeloos M.E."/>
            <person name="Ohm R.A."/>
            <person name="Ortiz-Santana B."/>
            <person name="Ovrebo C."/>
            <person name="Racz N."/>
            <person name="Riley R."/>
            <person name="Savchenko A."/>
            <person name="Shiryaev A."/>
            <person name="Soop K."/>
            <person name="Spirin V."/>
            <person name="Szebenyi C."/>
            <person name="Tomsovsky M."/>
            <person name="Tulloss R.E."/>
            <person name="Uehling J."/>
            <person name="Grigoriev I.V."/>
            <person name="Vagvolgyi C."/>
            <person name="Papp T."/>
            <person name="Martin F.M."/>
            <person name="Miettinen O."/>
            <person name="Hibbett D.S."/>
            <person name="Nagy L.G."/>
        </authorList>
    </citation>
    <scope>NUCLEOTIDE SEQUENCE [LARGE SCALE GENOMIC DNA]</scope>
    <source>
        <strain evidence="3 4">HHB13444</strain>
    </source>
</reference>
<dbReference type="EMBL" id="ML211041">
    <property type="protein sequence ID" value="TFK90600.1"/>
    <property type="molecule type" value="Genomic_DNA"/>
</dbReference>